<dbReference type="Pfam" id="PF20684">
    <property type="entry name" value="Fung_rhodopsin"/>
    <property type="match status" value="1"/>
</dbReference>
<keyword evidence="9" id="KW-1185">Reference proteome</keyword>
<dbReference type="GeneID" id="71982128"/>
<keyword evidence="4 6" id="KW-0472">Membrane</keyword>
<evidence type="ECO:0000256" key="3">
    <source>
        <dbReference type="ARBA" id="ARBA00022989"/>
    </source>
</evidence>
<feature type="domain" description="Rhodopsin" evidence="7">
    <location>
        <begin position="6"/>
        <end position="235"/>
    </location>
</feature>
<evidence type="ECO:0000256" key="4">
    <source>
        <dbReference type="ARBA" id="ARBA00023136"/>
    </source>
</evidence>
<evidence type="ECO:0000256" key="6">
    <source>
        <dbReference type="SAM" id="Phobius"/>
    </source>
</evidence>
<dbReference type="PANTHER" id="PTHR33048:SF47">
    <property type="entry name" value="INTEGRAL MEMBRANE PROTEIN-RELATED"/>
    <property type="match status" value="1"/>
</dbReference>
<evidence type="ECO:0000259" key="7">
    <source>
        <dbReference type="Pfam" id="PF20684"/>
    </source>
</evidence>
<evidence type="ECO:0000256" key="2">
    <source>
        <dbReference type="ARBA" id="ARBA00022692"/>
    </source>
</evidence>
<feature type="transmembrane region" description="Helical" evidence="6">
    <location>
        <begin position="185"/>
        <end position="206"/>
    </location>
</feature>
<feature type="transmembrane region" description="Helical" evidence="6">
    <location>
        <begin position="149"/>
        <end position="173"/>
    </location>
</feature>
<proteinExistence type="inferred from homology"/>
<gene>
    <name evidence="8" type="ORF">CLAFUR5_02250</name>
</gene>
<evidence type="ECO:0000313" key="8">
    <source>
        <dbReference type="EMBL" id="UJO10929.1"/>
    </source>
</evidence>
<name>A0A9Q8L561_PASFU</name>
<dbReference type="GO" id="GO:0016020">
    <property type="term" value="C:membrane"/>
    <property type="evidence" value="ECO:0007669"/>
    <property type="project" value="UniProtKB-SubCell"/>
</dbReference>
<evidence type="ECO:0000256" key="5">
    <source>
        <dbReference type="ARBA" id="ARBA00038359"/>
    </source>
</evidence>
<comment type="similarity">
    <text evidence="5">Belongs to the SAT4 family.</text>
</comment>
<dbReference type="AlphaFoldDB" id="A0A9Q8L561"/>
<sequence>MVILLVRLATHWHQHRRLNATTWIVISSILVLLARTICNALILRWATAFSPTSGTTPSMARVGSILTLISRVLVTTYYWLQSIELLLFYRDMMAHIPWICRVIKMTWLVLAGTYTAVVLATFLECRPITLYWSLTPGSTHPCRRAYTQLLLQCLSNALIDILLLTISAPILQAQARAFPRNLQLGLLYILGFFCIIVIGVKIHYIYRDGSVQHARSFWASIQVVVATFVANAPSIYGGVRKERRRRSSVADPLGLGRVRTAESGGEMGVGLALGLGREVSPVLVLGGGKG</sequence>
<feature type="transmembrane region" description="Helical" evidence="6">
    <location>
        <begin position="20"/>
        <end position="42"/>
    </location>
</feature>
<dbReference type="EMBL" id="CP090163">
    <property type="protein sequence ID" value="UJO10929.1"/>
    <property type="molecule type" value="Genomic_DNA"/>
</dbReference>
<reference evidence="8" key="2">
    <citation type="journal article" date="2022" name="Microb. Genom.">
        <title>A chromosome-scale genome assembly of the tomato pathogen Cladosporium fulvum reveals a compartmentalized genome architecture and the presence of a dispensable chromosome.</title>
        <authorList>
            <person name="Zaccaron A.Z."/>
            <person name="Chen L.H."/>
            <person name="Samaras A."/>
            <person name="Stergiopoulos I."/>
        </authorList>
    </citation>
    <scope>NUCLEOTIDE SEQUENCE</scope>
    <source>
        <strain evidence="8">Race5_Kim</strain>
    </source>
</reference>
<evidence type="ECO:0000313" key="9">
    <source>
        <dbReference type="Proteomes" id="UP000756132"/>
    </source>
</evidence>
<dbReference type="InterPro" id="IPR049326">
    <property type="entry name" value="Rhodopsin_dom_fungi"/>
</dbReference>
<comment type="subcellular location">
    <subcellularLocation>
        <location evidence="1">Membrane</location>
        <topology evidence="1">Multi-pass membrane protein</topology>
    </subcellularLocation>
</comment>
<dbReference type="PANTHER" id="PTHR33048">
    <property type="entry name" value="PTH11-LIKE INTEGRAL MEMBRANE PROTEIN (AFU_ORTHOLOGUE AFUA_5G11245)"/>
    <property type="match status" value="1"/>
</dbReference>
<reference evidence="8" key="1">
    <citation type="submission" date="2021-12" db="EMBL/GenBank/DDBJ databases">
        <authorList>
            <person name="Zaccaron A."/>
            <person name="Stergiopoulos I."/>
        </authorList>
    </citation>
    <scope>NUCLEOTIDE SEQUENCE</scope>
    <source>
        <strain evidence="8">Race5_Kim</strain>
    </source>
</reference>
<feature type="transmembrane region" description="Helical" evidence="6">
    <location>
        <begin position="218"/>
        <end position="239"/>
    </location>
</feature>
<evidence type="ECO:0000256" key="1">
    <source>
        <dbReference type="ARBA" id="ARBA00004141"/>
    </source>
</evidence>
<dbReference type="Proteomes" id="UP000756132">
    <property type="component" value="Chromosome 1"/>
</dbReference>
<protein>
    <recommendedName>
        <fullName evidence="7">Rhodopsin domain-containing protein</fullName>
    </recommendedName>
</protein>
<dbReference type="InterPro" id="IPR052337">
    <property type="entry name" value="SAT4-like"/>
</dbReference>
<dbReference type="KEGG" id="ffu:CLAFUR5_02250"/>
<keyword evidence="2 6" id="KW-0812">Transmembrane</keyword>
<keyword evidence="3 6" id="KW-1133">Transmembrane helix</keyword>
<dbReference type="OrthoDB" id="2988756at2759"/>
<feature type="transmembrane region" description="Helical" evidence="6">
    <location>
        <begin position="62"/>
        <end position="80"/>
    </location>
</feature>
<accession>A0A9Q8L561</accession>
<dbReference type="RefSeq" id="XP_047755295.1">
    <property type="nucleotide sequence ID" value="XM_047901398.1"/>
</dbReference>
<feature type="transmembrane region" description="Helical" evidence="6">
    <location>
        <begin position="101"/>
        <end position="123"/>
    </location>
</feature>
<organism evidence="8 9">
    <name type="scientific">Passalora fulva</name>
    <name type="common">Tomato leaf mold</name>
    <name type="synonym">Cladosporium fulvum</name>
    <dbReference type="NCBI Taxonomy" id="5499"/>
    <lineage>
        <taxon>Eukaryota</taxon>
        <taxon>Fungi</taxon>
        <taxon>Dikarya</taxon>
        <taxon>Ascomycota</taxon>
        <taxon>Pezizomycotina</taxon>
        <taxon>Dothideomycetes</taxon>
        <taxon>Dothideomycetidae</taxon>
        <taxon>Mycosphaerellales</taxon>
        <taxon>Mycosphaerellaceae</taxon>
        <taxon>Fulvia</taxon>
    </lineage>
</organism>